<dbReference type="InParanoid" id="I7MD26"/>
<feature type="region of interest" description="Disordered" evidence="1">
    <location>
        <begin position="155"/>
        <end position="191"/>
    </location>
</feature>
<dbReference type="Proteomes" id="UP000009168">
    <property type="component" value="Unassembled WGS sequence"/>
</dbReference>
<dbReference type="OrthoDB" id="300198at2759"/>
<evidence type="ECO:0000256" key="1">
    <source>
        <dbReference type="SAM" id="MobiDB-lite"/>
    </source>
</evidence>
<reference evidence="3" key="1">
    <citation type="journal article" date="2006" name="PLoS Biol.">
        <title>Macronuclear genome sequence of the ciliate Tetrahymena thermophila, a model eukaryote.</title>
        <authorList>
            <person name="Eisen J.A."/>
            <person name="Coyne R.S."/>
            <person name="Wu M."/>
            <person name="Wu D."/>
            <person name="Thiagarajan M."/>
            <person name="Wortman J.R."/>
            <person name="Badger J.H."/>
            <person name="Ren Q."/>
            <person name="Amedeo P."/>
            <person name="Jones K.M."/>
            <person name="Tallon L.J."/>
            <person name="Delcher A.L."/>
            <person name="Salzberg S.L."/>
            <person name="Silva J.C."/>
            <person name="Haas B.J."/>
            <person name="Majoros W.H."/>
            <person name="Farzad M."/>
            <person name="Carlton J.M."/>
            <person name="Smith R.K. Jr."/>
            <person name="Garg J."/>
            <person name="Pearlman R.E."/>
            <person name="Karrer K.M."/>
            <person name="Sun L."/>
            <person name="Manning G."/>
            <person name="Elde N.C."/>
            <person name="Turkewitz A.P."/>
            <person name="Asai D.J."/>
            <person name="Wilkes D.E."/>
            <person name="Wang Y."/>
            <person name="Cai H."/>
            <person name="Collins K."/>
            <person name="Stewart B.A."/>
            <person name="Lee S.R."/>
            <person name="Wilamowska K."/>
            <person name="Weinberg Z."/>
            <person name="Ruzzo W.L."/>
            <person name="Wloga D."/>
            <person name="Gaertig J."/>
            <person name="Frankel J."/>
            <person name="Tsao C.-C."/>
            <person name="Gorovsky M.A."/>
            <person name="Keeling P.J."/>
            <person name="Waller R.F."/>
            <person name="Patron N.J."/>
            <person name="Cherry J.M."/>
            <person name="Stover N.A."/>
            <person name="Krieger C.J."/>
            <person name="del Toro C."/>
            <person name="Ryder H.F."/>
            <person name="Williamson S.C."/>
            <person name="Barbeau R.A."/>
            <person name="Hamilton E.P."/>
            <person name="Orias E."/>
        </authorList>
    </citation>
    <scope>NUCLEOTIDE SEQUENCE [LARGE SCALE GENOMIC DNA]</scope>
    <source>
        <strain evidence="3">SB210</strain>
    </source>
</reference>
<dbReference type="AlphaFoldDB" id="I7MD26"/>
<feature type="compositionally biased region" description="Basic and acidic residues" evidence="1">
    <location>
        <begin position="537"/>
        <end position="549"/>
    </location>
</feature>
<keyword evidence="3" id="KW-1185">Reference proteome</keyword>
<feature type="region of interest" description="Disordered" evidence="1">
    <location>
        <begin position="531"/>
        <end position="559"/>
    </location>
</feature>
<dbReference type="RefSeq" id="XP_001033036.2">
    <property type="nucleotide sequence ID" value="XM_001033036.2"/>
</dbReference>
<feature type="compositionally biased region" description="Polar residues" evidence="1">
    <location>
        <begin position="180"/>
        <end position="191"/>
    </location>
</feature>
<sequence length="673" mass="79129">MSISKSFSTERDEFFDDLVDIQYQKLHPLLTSSKLYTQSVESESPSKYTTFCSGLQDSLEVASEFIKLVFKNLDQNIFTHQIEQKVIPFSASNSLLYCEKMLLFGYHELDDDSCNQNIETLEEQEPKRQKIDQWMRSVINVDFILPIEENNLQSKNVDSDKESTHSKSSRISDVSKWRRINTSNQKNGQTKNIEAIFEDPVPVNMEKPPEYDEFEERVRVIKMLEIKRKQEMELQEQQAQEEIKKQQQTMKKEIKGYKFTYDFDGKILNTKGIKTEKLPPANYVVQYNLKDDHLIKGKDTTSSKQVIKSMKDIESKSNIVNPNLINTDYQKFVQLQQQQILNDMKRKKSLTNNQPQQQVSRQESFTRLDKNVIKNVMQQSTPFEYDSFMPSIGVKLIFESKIKEGEKYKHDIQDLEQLDRQLKMHKENEPIHITKSEYHKLTEKGNLNRNNSLQNLYLNQQDTKKNQLLQSINLDSNMSQINFNKFNDFSSIFKSENKRAQSLHNSQQNMSIKIENPQLIQGLFVYQDEQKNGPLSNDKKLPQIPERTHKSQQQKKSPNDLFNLNILEDNNWGKAKGGTFYPPDQHIKKPTNNDFKKSLSTLYKLPRERDLLQAKKKHELLINQQIKEQFSKKSNQAKDLEKLTKDYQLGFKQTFYSTRSVFENNLRMTYGNF</sequence>
<name>I7MD26_TETTS</name>
<accession>I7MD26</accession>
<gene>
    <name evidence="2" type="ORF">TTHERM_00471500</name>
</gene>
<dbReference type="EMBL" id="GG662622">
    <property type="protein sequence ID" value="EAR85373.2"/>
    <property type="molecule type" value="Genomic_DNA"/>
</dbReference>
<organism evidence="2 3">
    <name type="scientific">Tetrahymena thermophila (strain SB210)</name>
    <dbReference type="NCBI Taxonomy" id="312017"/>
    <lineage>
        <taxon>Eukaryota</taxon>
        <taxon>Sar</taxon>
        <taxon>Alveolata</taxon>
        <taxon>Ciliophora</taxon>
        <taxon>Intramacronucleata</taxon>
        <taxon>Oligohymenophorea</taxon>
        <taxon>Hymenostomatida</taxon>
        <taxon>Tetrahymenina</taxon>
        <taxon>Tetrahymenidae</taxon>
        <taxon>Tetrahymena</taxon>
    </lineage>
</organism>
<protein>
    <submittedName>
        <fullName evidence="2">Uncharacterized protein</fullName>
    </submittedName>
</protein>
<dbReference type="KEGG" id="tet:TTHERM_00471500"/>
<dbReference type="eggNOG" id="ENOG502SVCK">
    <property type="taxonomic scope" value="Eukaryota"/>
</dbReference>
<evidence type="ECO:0000313" key="3">
    <source>
        <dbReference type="Proteomes" id="UP000009168"/>
    </source>
</evidence>
<dbReference type="GeneID" id="7830069"/>
<evidence type="ECO:0000313" key="2">
    <source>
        <dbReference type="EMBL" id="EAR85373.2"/>
    </source>
</evidence>
<proteinExistence type="predicted"/>